<feature type="transmembrane region" description="Helical" evidence="2">
    <location>
        <begin position="138"/>
        <end position="164"/>
    </location>
</feature>
<dbReference type="InterPro" id="IPR045339">
    <property type="entry name" value="DUF6534"/>
</dbReference>
<keyword evidence="5" id="KW-1185">Reference proteome</keyword>
<evidence type="ECO:0000313" key="4">
    <source>
        <dbReference type="EMBL" id="GJN91818.1"/>
    </source>
</evidence>
<gene>
    <name evidence="4" type="ORF">Rhopal_004841-T1</name>
</gene>
<dbReference type="Pfam" id="PF20152">
    <property type="entry name" value="DUF6534"/>
    <property type="match status" value="1"/>
</dbReference>
<dbReference type="PANTHER" id="PTHR40465">
    <property type="entry name" value="CHROMOSOME 1, WHOLE GENOME SHOTGUN SEQUENCE"/>
    <property type="match status" value="1"/>
</dbReference>
<dbReference type="PANTHER" id="PTHR40465:SF1">
    <property type="entry name" value="DUF6534 DOMAIN-CONTAINING PROTEIN"/>
    <property type="match status" value="1"/>
</dbReference>
<reference evidence="4 5" key="1">
    <citation type="submission" date="2021-12" db="EMBL/GenBank/DDBJ databases">
        <title>High titer production of polyol ester of fatty acids by Rhodotorula paludigena BS15 towards product separation-free biomass refinery.</title>
        <authorList>
            <person name="Mano J."/>
            <person name="Ono H."/>
            <person name="Tanaka T."/>
            <person name="Naito K."/>
            <person name="Sushida H."/>
            <person name="Ike M."/>
            <person name="Tokuyasu K."/>
            <person name="Kitaoka M."/>
        </authorList>
    </citation>
    <scope>NUCLEOTIDE SEQUENCE [LARGE SCALE GENOMIC DNA]</scope>
    <source>
        <strain evidence="4 5">BS15</strain>
    </source>
</reference>
<organism evidence="4 5">
    <name type="scientific">Rhodotorula paludigena</name>
    <dbReference type="NCBI Taxonomy" id="86838"/>
    <lineage>
        <taxon>Eukaryota</taxon>
        <taxon>Fungi</taxon>
        <taxon>Dikarya</taxon>
        <taxon>Basidiomycota</taxon>
        <taxon>Pucciniomycotina</taxon>
        <taxon>Microbotryomycetes</taxon>
        <taxon>Sporidiobolales</taxon>
        <taxon>Sporidiobolaceae</taxon>
        <taxon>Rhodotorula</taxon>
    </lineage>
</organism>
<dbReference type="AlphaFoldDB" id="A0AAV5GNQ7"/>
<feature type="transmembrane region" description="Helical" evidence="2">
    <location>
        <begin position="32"/>
        <end position="53"/>
    </location>
</feature>
<feature type="transmembrane region" description="Helical" evidence="2">
    <location>
        <begin position="65"/>
        <end position="86"/>
    </location>
</feature>
<proteinExistence type="predicted"/>
<feature type="domain" description="DUF6534" evidence="3">
    <location>
        <begin position="195"/>
        <end position="289"/>
    </location>
</feature>
<evidence type="ECO:0000256" key="1">
    <source>
        <dbReference type="SAM" id="MobiDB-lite"/>
    </source>
</evidence>
<accession>A0AAV5GNQ7</accession>
<feature type="region of interest" description="Disordered" evidence="1">
    <location>
        <begin position="361"/>
        <end position="409"/>
    </location>
</feature>
<keyword evidence="2" id="KW-0812">Transmembrane</keyword>
<sequence>MGNVSSIDQSDYPASEGVALQENANWTLGPLFFGWGLNLFLCGIVLSWAAGYWRRAKGDRLLVKTAVVVAVLSEVATAVANFVSIIDHGKDQNRSNYAISLLKGPDALSVTFGTVTAVAVQTFFALRCLRVLPKPWRIPFAIWTWALIFASFGRALGITIVEFINHGRTDATRGASPDAYDNLYRLALVWLFCGAAADISISTVLIGRLWFKKRSAEREGEAKDTFLPPQSSLTGFMRVTFEAAVCTSVTSLIAGVTYVTLTETTNTSYALSNLLPGLYACSLLWVLNSAHRLEAEIHANQLNTIQLVWNLGPSSPSPSHSHAAAARERDAGLARIARGGEGEWELKRGLASDKARRRLGEEVQMLNIRPKSAGEGEGEGEGGEMPPRRAGRGSDASLWTDGKGEDEVV</sequence>
<keyword evidence="2" id="KW-1133">Transmembrane helix</keyword>
<comment type="caution">
    <text evidence="4">The sequence shown here is derived from an EMBL/GenBank/DDBJ whole genome shotgun (WGS) entry which is preliminary data.</text>
</comment>
<feature type="transmembrane region" description="Helical" evidence="2">
    <location>
        <begin position="184"/>
        <end position="211"/>
    </location>
</feature>
<feature type="transmembrane region" description="Helical" evidence="2">
    <location>
        <begin position="106"/>
        <end position="126"/>
    </location>
</feature>
<dbReference type="EMBL" id="BQKY01000009">
    <property type="protein sequence ID" value="GJN91818.1"/>
    <property type="molecule type" value="Genomic_DNA"/>
</dbReference>
<evidence type="ECO:0000259" key="3">
    <source>
        <dbReference type="Pfam" id="PF20152"/>
    </source>
</evidence>
<evidence type="ECO:0000313" key="5">
    <source>
        <dbReference type="Proteomes" id="UP001342314"/>
    </source>
</evidence>
<protein>
    <recommendedName>
        <fullName evidence="3">DUF6534 domain-containing protein</fullName>
    </recommendedName>
</protein>
<evidence type="ECO:0000256" key="2">
    <source>
        <dbReference type="SAM" id="Phobius"/>
    </source>
</evidence>
<keyword evidence="2" id="KW-0472">Membrane</keyword>
<dbReference type="Proteomes" id="UP001342314">
    <property type="component" value="Unassembled WGS sequence"/>
</dbReference>
<name>A0AAV5GNQ7_9BASI</name>